<reference evidence="2 3" key="1">
    <citation type="journal article" name="Sci. Rep.">
        <title>Telomere-to-telomere assembled and centromere annotated genomes of the two main subspecies of the button mushroom Agaricus bisporus reveal especially polymorphic chromosome ends.</title>
        <authorList>
            <person name="Sonnenberg A.S.M."/>
            <person name="Sedaghat-Telgerd N."/>
            <person name="Lavrijssen B."/>
            <person name="Ohm R.A."/>
            <person name="Hendrickx P.M."/>
            <person name="Scholtmeijer K."/>
            <person name="Baars J.J.P."/>
            <person name="van Peer A."/>
        </authorList>
    </citation>
    <scope>NUCLEOTIDE SEQUENCE [LARGE SCALE GENOMIC DNA]</scope>
    <source>
        <strain evidence="2 3">H119_p4</strain>
    </source>
</reference>
<protein>
    <recommendedName>
        <fullName evidence="1">F-box domain-containing protein</fullName>
    </recommendedName>
</protein>
<organism evidence="2 3">
    <name type="scientific">Agaricus bisporus var. burnettii</name>
    <dbReference type="NCBI Taxonomy" id="192524"/>
    <lineage>
        <taxon>Eukaryota</taxon>
        <taxon>Fungi</taxon>
        <taxon>Dikarya</taxon>
        <taxon>Basidiomycota</taxon>
        <taxon>Agaricomycotina</taxon>
        <taxon>Agaricomycetes</taxon>
        <taxon>Agaricomycetidae</taxon>
        <taxon>Agaricales</taxon>
        <taxon>Agaricineae</taxon>
        <taxon>Agaricaceae</taxon>
        <taxon>Agaricus</taxon>
    </lineage>
</organism>
<dbReference type="AlphaFoldDB" id="A0A8H7FBP3"/>
<dbReference type="Proteomes" id="UP000629468">
    <property type="component" value="Unassembled WGS sequence"/>
</dbReference>
<sequence>MVPQLYCDFLQPDTTARHTFTVKPTELAYINEHLHHLNHHISNLIELRSALLHRSNQLTSPTYIVPHEVLSHIFNQANQMEWRSPQQAIVLSAVSRQWRQVALGTSKLWERVICQGPLKLYRDSSLLIQHCASYASSLDIRLLEQGYKLGAADKTFDTTTTVLSSSDVKGKLKALELQRIPSPQWIHMLPSFLRLESLSIISGHHPSVDLSSLPLSHVYLNGSTFDSLILPPSVLVLHLDDYFLDYAVILLRKCPRLIEFSSETYILTRAQLPPNLSNPLALNSLEKLVWYPAQWFMELASATGLNIPVINNLELKDSEGLKPAPFALLCHQISASLESLTLTYFSANDDWSIADLRHLFTFPIPTLRKLSLTDWSHRLILNAICALTPDEGEDGYTDRCLPKLEYLSISSQDEIFGLEFDFDYRVLNLVKRRRIGEDSPFHLDFSFCSDDDADYEAQAAWQPELLHELKEFVANRPVTITIKGGEVELDQLSTARFDDGDCSS</sequence>
<evidence type="ECO:0000259" key="1">
    <source>
        <dbReference type="Pfam" id="PF12937"/>
    </source>
</evidence>
<proteinExistence type="predicted"/>
<dbReference type="InterPro" id="IPR001810">
    <property type="entry name" value="F-box_dom"/>
</dbReference>
<comment type="caution">
    <text evidence="2">The sequence shown here is derived from an EMBL/GenBank/DDBJ whole genome shotgun (WGS) entry which is preliminary data.</text>
</comment>
<gene>
    <name evidence="2" type="ORF">Agabi119p4_1027</name>
</gene>
<accession>A0A8H7FBP3</accession>
<evidence type="ECO:0000313" key="3">
    <source>
        <dbReference type="Proteomes" id="UP000629468"/>
    </source>
</evidence>
<dbReference type="EMBL" id="JABXXO010000001">
    <property type="protein sequence ID" value="KAF7784862.1"/>
    <property type="molecule type" value="Genomic_DNA"/>
</dbReference>
<evidence type="ECO:0000313" key="2">
    <source>
        <dbReference type="EMBL" id="KAF7784862.1"/>
    </source>
</evidence>
<feature type="domain" description="F-box" evidence="1">
    <location>
        <begin position="66"/>
        <end position="114"/>
    </location>
</feature>
<name>A0A8H7FBP3_AGABI</name>
<dbReference type="Pfam" id="PF12937">
    <property type="entry name" value="F-box-like"/>
    <property type="match status" value="1"/>
</dbReference>